<protein>
    <submittedName>
        <fullName evidence="1">Uncharacterized protein</fullName>
    </submittedName>
</protein>
<evidence type="ECO:0000313" key="2">
    <source>
        <dbReference type="Proteomes" id="UP001370348"/>
    </source>
</evidence>
<proteinExistence type="predicted"/>
<dbReference type="RefSeq" id="WP_394828748.1">
    <property type="nucleotide sequence ID" value="NZ_CP089984.1"/>
</dbReference>
<evidence type="ECO:0000313" key="1">
    <source>
        <dbReference type="EMBL" id="WXB19124.1"/>
    </source>
</evidence>
<dbReference type="EMBL" id="CP089984">
    <property type="protein sequence ID" value="WXB19124.1"/>
    <property type="molecule type" value="Genomic_DNA"/>
</dbReference>
<gene>
    <name evidence="1" type="ORF">LZC94_18030</name>
</gene>
<name>A0ABZ2M9D2_9BACT</name>
<keyword evidence="2" id="KW-1185">Reference proteome</keyword>
<accession>A0ABZ2M9D2</accession>
<organism evidence="1 2">
    <name type="scientific">Pendulispora albinea</name>
    <dbReference type="NCBI Taxonomy" id="2741071"/>
    <lineage>
        <taxon>Bacteria</taxon>
        <taxon>Pseudomonadati</taxon>
        <taxon>Myxococcota</taxon>
        <taxon>Myxococcia</taxon>
        <taxon>Myxococcales</taxon>
        <taxon>Sorangiineae</taxon>
        <taxon>Pendulisporaceae</taxon>
        <taxon>Pendulispora</taxon>
    </lineage>
</organism>
<reference evidence="1 2" key="1">
    <citation type="submission" date="2021-12" db="EMBL/GenBank/DDBJ databases">
        <title>Discovery of the Pendulisporaceae a myxobacterial family with distinct sporulation behavior and unique specialized metabolism.</title>
        <authorList>
            <person name="Garcia R."/>
            <person name="Popoff A."/>
            <person name="Bader C.D."/>
            <person name="Loehr J."/>
            <person name="Walesch S."/>
            <person name="Walt C."/>
            <person name="Boldt J."/>
            <person name="Bunk B."/>
            <person name="Haeckl F.J.F.P.J."/>
            <person name="Gunesch A.P."/>
            <person name="Birkelbach J."/>
            <person name="Nuebel U."/>
            <person name="Pietschmann T."/>
            <person name="Bach T."/>
            <person name="Mueller R."/>
        </authorList>
    </citation>
    <scope>NUCLEOTIDE SEQUENCE [LARGE SCALE GENOMIC DNA]</scope>
    <source>
        <strain evidence="1 2">MSr11954</strain>
    </source>
</reference>
<sequence>MGLVGAGLLGACIVADPLPEQRSLPARRPSIEGTNPPATKVLTQLTNTTLSVRVRLYNPALSFQWRVFVDWDPVLNPQQIVAFGPSGARSFADLQIVEFEMPRDTVDLNVCHTIEFVTAIEFHPTSAHAAVDGRGASSISWTYVPMGDYSKCSGYDGGATDGGFFDAGSDASSDAMTP</sequence>
<dbReference type="Proteomes" id="UP001370348">
    <property type="component" value="Chromosome"/>
</dbReference>